<evidence type="ECO:0000313" key="11">
    <source>
        <dbReference type="EMBL" id="MBC8336841.1"/>
    </source>
</evidence>
<sequence length="100" mass="11510">MNKLKIKVPRKKIAGFCQRYHIRKLAFFGSVLRDDFGPTSDIDVLVEFKPGHTPGLAFFSMQEELSEILGHKVDLNTSGFISKYFREEVNREARVEYVAT</sequence>
<dbReference type="PANTHER" id="PTHR33571:SF12">
    <property type="entry name" value="BSL3053 PROTEIN"/>
    <property type="match status" value="1"/>
</dbReference>
<dbReference type="Gene3D" id="3.30.460.10">
    <property type="entry name" value="Beta Polymerase, domain 2"/>
    <property type="match status" value="1"/>
</dbReference>
<comment type="caution">
    <text evidence="11">The sequence shown here is derived from an EMBL/GenBank/DDBJ whole genome shotgun (WGS) entry which is preliminary data.</text>
</comment>
<keyword evidence="2" id="KW-1277">Toxin-antitoxin system</keyword>
<dbReference type="GO" id="GO:0005524">
    <property type="term" value="F:ATP binding"/>
    <property type="evidence" value="ECO:0007669"/>
    <property type="project" value="UniProtKB-KW"/>
</dbReference>
<keyword evidence="8" id="KW-0460">Magnesium</keyword>
<evidence type="ECO:0000256" key="2">
    <source>
        <dbReference type="ARBA" id="ARBA00022649"/>
    </source>
</evidence>
<reference evidence="11 12" key="1">
    <citation type="submission" date="2020-08" db="EMBL/GenBank/DDBJ databases">
        <title>Bridging the membrane lipid divide: bacteria of the FCB group superphylum have the potential to synthesize archaeal ether lipids.</title>
        <authorList>
            <person name="Villanueva L."/>
            <person name="Von Meijenfeldt F.A.B."/>
            <person name="Westbye A.B."/>
            <person name="Yadav S."/>
            <person name="Hopmans E.C."/>
            <person name="Dutilh B.E."/>
            <person name="Sinninghe Damste J.S."/>
        </authorList>
    </citation>
    <scope>NUCLEOTIDE SEQUENCE [LARGE SCALE GENOMIC DNA]</scope>
    <source>
        <strain evidence="11">NIOZ-UU36</strain>
    </source>
</reference>
<evidence type="ECO:0000256" key="8">
    <source>
        <dbReference type="ARBA" id="ARBA00022842"/>
    </source>
</evidence>
<name>A0A8J6NPB9_9CHLR</name>
<keyword evidence="4" id="KW-0548">Nucleotidyltransferase</keyword>
<keyword evidence="7" id="KW-0067">ATP-binding</keyword>
<keyword evidence="5" id="KW-0479">Metal-binding</keyword>
<dbReference type="SUPFAM" id="SSF81301">
    <property type="entry name" value="Nucleotidyltransferase"/>
    <property type="match status" value="1"/>
</dbReference>
<evidence type="ECO:0000256" key="6">
    <source>
        <dbReference type="ARBA" id="ARBA00022741"/>
    </source>
</evidence>
<evidence type="ECO:0000256" key="3">
    <source>
        <dbReference type="ARBA" id="ARBA00022679"/>
    </source>
</evidence>
<keyword evidence="6" id="KW-0547">Nucleotide-binding</keyword>
<gene>
    <name evidence="11" type="ORF">H8E29_16395</name>
</gene>
<comment type="cofactor">
    <cofactor evidence="1">
        <name>Mg(2+)</name>
        <dbReference type="ChEBI" id="CHEBI:18420"/>
    </cofactor>
</comment>
<evidence type="ECO:0000313" key="12">
    <source>
        <dbReference type="Proteomes" id="UP000614469"/>
    </source>
</evidence>
<evidence type="ECO:0000256" key="4">
    <source>
        <dbReference type="ARBA" id="ARBA00022695"/>
    </source>
</evidence>
<dbReference type="PANTHER" id="PTHR33571">
    <property type="entry name" value="SSL8005 PROTEIN"/>
    <property type="match status" value="1"/>
</dbReference>
<dbReference type="GO" id="GO:0046872">
    <property type="term" value="F:metal ion binding"/>
    <property type="evidence" value="ECO:0007669"/>
    <property type="project" value="UniProtKB-KW"/>
</dbReference>
<evidence type="ECO:0000256" key="7">
    <source>
        <dbReference type="ARBA" id="ARBA00022840"/>
    </source>
</evidence>
<proteinExistence type="inferred from homology"/>
<evidence type="ECO:0000256" key="9">
    <source>
        <dbReference type="ARBA" id="ARBA00038276"/>
    </source>
</evidence>
<dbReference type="Pfam" id="PF01909">
    <property type="entry name" value="NTP_transf_2"/>
    <property type="match status" value="1"/>
</dbReference>
<keyword evidence="3" id="KW-0808">Transferase</keyword>
<organism evidence="11 12">
    <name type="scientific">Candidatus Desulfolinea nitratireducens</name>
    <dbReference type="NCBI Taxonomy" id="2841698"/>
    <lineage>
        <taxon>Bacteria</taxon>
        <taxon>Bacillati</taxon>
        <taxon>Chloroflexota</taxon>
        <taxon>Anaerolineae</taxon>
        <taxon>Anaerolineales</taxon>
        <taxon>Anaerolineales incertae sedis</taxon>
        <taxon>Candidatus Desulfolinea</taxon>
    </lineage>
</organism>
<evidence type="ECO:0000259" key="10">
    <source>
        <dbReference type="Pfam" id="PF01909"/>
    </source>
</evidence>
<accession>A0A8J6NPB9</accession>
<feature type="domain" description="Polymerase nucleotidyl transferase" evidence="10">
    <location>
        <begin position="13"/>
        <end position="89"/>
    </location>
</feature>
<dbReference type="AlphaFoldDB" id="A0A8J6NPB9"/>
<protein>
    <submittedName>
        <fullName evidence="11">Nucleotidyltransferase family protein</fullName>
    </submittedName>
</protein>
<dbReference type="CDD" id="cd05403">
    <property type="entry name" value="NT_KNTase_like"/>
    <property type="match status" value="1"/>
</dbReference>
<dbReference type="EMBL" id="JACNJN010000199">
    <property type="protein sequence ID" value="MBC8336841.1"/>
    <property type="molecule type" value="Genomic_DNA"/>
</dbReference>
<comment type="similarity">
    <text evidence="9">Belongs to the MntA antitoxin family.</text>
</comment>
<dbReference type="Proteomes" id="UP000614469">
    <property type="component" value="Unassembled WGS sequence"/>
</dbReference>
<evidence type="ECO:0000256" key="1">
    <source>
        <dbReference type="ARBA" id="ARBA00001946"/>
    </source>
</evidence>
<dbReference type="GO" id="GO:0016779">
    <property type="term" value="F:nucleotidyltransferase activity"/>
    <property type="evidence" value="ECO:0007669"/>
    <property type="project" value="UniProtKB-KW"/>
</dbReference>
<dbReference type="InterPro" id="IPR002934">
    <property type="entry name" value="Polymerase_NTP_transf_dom"/>
</dbReference>
<dbReference type="InterPro" id="IPR052038">
    <property type="entry name" value="Type-VII_TA_antitoxin"/>
</dbReference>
<dbReference type="InterPro" id="IPR043519">
    <property type="entry name" value="NT_sf"/>
</dbReference>
<evidence type="ECO:0000256" key="5">
    <source>
        <dbReference type="ARBA" id="ARBA00022723"/>
    </source>
</evidence>